<comment type="caution">
    <text evidence="1">The sequence shown here is derived from an EMBL/GenBank/DDBJ whole genome shotgun (WGS) entry which is preliminary data.</text>
</comment>
<keyword evidence="2" id="KW-1185">Reference proteome</keyword>
<protein>
    <submittedName>
        <fullName evidence="1">Uncharacterized protein</fullName>
    </submittedName>
</protein>
<proteinExistence type="predicted"/>
<evidence type="ECO:0000313" key="1">
    <source>
        <dbReference type="EMBL" id="MFC0409116.1"/>
    </source>
</evidence>
<sequence>MTANPGDDLLDATGAGPQDRVLIVGGSGADLLCASVRRGCRSAVGMARPSTHPEPADVVLAPDVRTAEDASSVAASARRALIAGRQGGRLALRLLAGGAPLVGEVVRRLQQQGFAGIRATMSSGRGLVLTCRLGRRPVVG</sequence>
<dbReference type="RefSeq" id="WP_377044864.1">
    <property type="nucleotide sequence ID" value="NZ_JBHLUN010000008.1"/>
</dbReference>
<name>A0ABV6JTR2_9PROT</name>
<organism evidence="1 2">
    <name type="scientific">Roseomonas elaeocarpi</name>
    <dbReference type="NCBI Taxonomy" id="907779"/>
    <lineage>
        <taxon>Bacteria</taxon>
        <taxon>Pseudomonadati</taxon>
        <taxon>Pseudomonadota</taxon>
        <taxon>Alphaproteobacteria</taxon>
        <taxon>Acetobacterales</taxon>
        <taxon>Roseomonadaceae</taxon>
        <taxon>Roseomonas</taxon>
    </lineage>
</organism>
<dbReference type="Proteomes" id="UP001589865">
    <property type="component" value="Unassembled WGS sequence"/>
</dbReference>
<evidence type="ECO:0000313" key="2">
    <source>
        <dbReference type="Proteomes" id="UP001589865"/>
    </source>
</evidence>
<reference evidence="1 2" key="1">
    <citation type="submission" date="2024-09" db="EMBL/GenBank/DDBJ databases">
        <authorList>
            <person name="Sun Q."/>
            <person name="Mori K."/>
        </authorList>
    </citation>
    <scope>NUCLEOTIDE SEQUENCE [LARGE SCALE GENOMIC DNA]</scope>
    <source>
        <strain evidence="1 2">TBRC 5777</strain>
    </source>
</reference>
<accession>A0ABV6JTR2</accession>
<gene>
    <name evidence="1" type="ORF">ACFFGY_12715</name>
</gene>
<dbReference type="EMBL" id="JBHLUN010000008">
    <property type="protein sequence ID" value="MFC0409116.1"/>
    <property type="molecule type" value="Genomic_DNA"/>
</dbReference>